<comment type="similarity">
    <text evidence="2 6">Belongs to the adaptor complexes large subunit family.</text>
</comment>
<evidence type="ECO:0000256" key="6">
    <source>
        <dbReference type="PIRNR" id="PIRNR002291"/>
    </source>
</evidence>
<dbReference type="InterPro" id="IPR026739">
    <property type="entry name" value="AP_beta"/>
</dbReference>
<comment type="subcellular location">
    <subcellularLocation>
        <location evidence="1">Endomembrane system</location>
    </subcellularLocation>
</comment>
<dbReference type="EMBL" id="KZ155783">
    <property type="protein sequence ID" value="OUS46588.1"/>
    <property type="molecule type" value="Genomic_DNA"/>
</dbReference>
<name>A0A1Y5IAH6_OSTTA</name>
<evidence type="ECO:0000313" key="9">
    <source>
        <dbReference type="EMBL" id="OUS46588.1"/>
    </source>
</evidence>
<evidence type="ECO:0000256" key="5">
    <source>
        <dbReference type="ARBA" id="ARBA00023136"/>
    </source>
</evidence>
<comment type="function">
    <text evidence="6">Subunit of clathrin-associated adaptor protein complex that plays a role in protein sorting in the late-Golgi/trans-Golgi network (TGN) and/or endosomes. The AP complexes mediate both the recruitment of clathrin to membranes and the recognition of sorting signals within the cytosolic tails of transmembrane cargo molecules.</text>
</comment>
<feature type="domain" description="Clathrin/coatomer adaptor adaptin-like N-terminal" evidence="8">
    <location>
        <begin position="21"/>
        <end position="627"/>
    </location>
</feature>
<evidence type="ECO:0000256" key="2">
    <source>
        <dbReference type="ARBA" id="ARBA00006613"/>
    </source>
</evidence>
<comment type="subunit">
    <text evidence="6">Adaptor protein complexes are heterotetramers composed of two large adaptins (beta-type subunit and alpha-type or delta-type or epsilon-type or gamma-type subunit), a medium adaptin (mu-type subunit) and a small adaptin (sigma-type subunit).</text>
</comment>
<dbReference type="InterPro" id="IPR016342">
    <property type="entry name" value="AP_complex_bsu_1_2_4"/>
</dbReference>
<dbReference type="AlphaFoldDB" id="A0A1Y5IAH6"/>
<dbReference type="Pfam" id="PF01602">
    <property type="entry name" value="Adaptin_N"/>
    <property type="match status" value="1"/>
</dbReference>
<feature type="compositionally biased region" description="Acidic residues" evidence="7">
    <location>
        <begin position="288"/>
        <end position="301"/>
    </location>
</feature>
<dbReference type="SUPFAM" id="SSF48371">
    <property type="entry name" value="ARM repeat"/>
    <property type="match status" value="1"/>
</dbReference>
<dbReference type="PIRSF" id="PIRSF002291">
    <property type="entry name" value="AP_complex_beta"/>
    <property type="match status" value="1"/>
</dbReference>
<dbReference type="GO" id="GO:0030276">
    <property type="term" value="F:clathrin binding"/>
    <property type="evidence" value="ECO:0007669"/>
    <property type="project" value="InterPro"/>
</dbReference>
<organism evidence="9">
    <name type="scientific">Ostreococcus tauri</name>
    <name type="common">Marine green alga</name>
    <dbReference type="NCBI Taxonomy" id="70448"/>
    <lineage>
        <taxon>Eukaryota</taxon>
        <taxon>Viridiplantae</taxon>
        <taxon>Chlorophyta</taxon>
        <taxon>Mamiellophyceae</taxon>
        <taxon>Mamiellales</taxon>
        <taxon>Bathycoccaceae</taxon>
        <taxon>Ostreococcus</taxon>
    </lineage>
</organism>
<dbReference type="Gene3D" id="1.25.10.10">
    <property type="entry name" value="Leucine-rich Repeat Variant"/>
    <property type="match status" value="1"/>
</dbReference>
<keyword evidence="3 6" id="KW-0813">Transport</keyword>
<reference evidence="9" key="1">
    <citation type="submission" date="2017-04" db="EMBL/GenBank/DDBJ databases">
        <title>Population genomics of picophytoplankton unveils novel chromosome hypervariability.</title>
        <authorList>
            <consortium name="DOE Joint Genome Institute"/>
            <person name="Blanc-Mathieu R."/>
            <person name="Krasovec M."/>
            <person name="Hebrard M."/>
            <person name="Yau S."/>
            <person name="Desgranges E."/>
            <person name="Martin J."/>
            <person name="Schackwitz W."/>
            <person name="Kuo A."/>
            <person name="Salin G."/>
            <person name="Donnadieu C."/>
            <person name="Desdevises Y."/>
            <person name="Sanchez-Ferandin S."/>
            <person name="Moreau H."/>
            <person name="Rivals E."/>
            <person name="Grigoriev I.V."/>
            <person name="Grimsley N."/>
            <person name="Eyre-Walker A."/>
            <person name="Piganeau G."/>
        </authorList>
    </citation>
    <scope>NUCLEOTIDE SEQUENCE [LARGE SCALE GENOMIC DNA]</scope>
    <source>
        <strain evidence="9">RCC 1115</strain>
    </source>
</reference>
<sequence>MGVPPGHGNRQFVDDAQIAEEQRELDTKLRSTSTKDKLDALKKLIALMAMGRDVSVFFPSVVVNIVSESFEVKVLVYMFLVRTADQKPEEALLSINSFQKDLAHPNPRVRALALRVMSSIRIQVIVPVVILAARKCAVDPSPYVRKAAAHAVPKIYRMDNGRQEELIEIIETMLRDSTPFVLSSAVMAFTEVCPSRIDLLHRHYRKICRMLVDMDEWGQILLCEVLLRYARSQFLAPDTHARELGAVSGKHGEKKLELALPSTEPSYNEESNAGIQSIVASSAAFYSDSDEEEDSDEDSDEDKAKKEKKPGGATAESRGPGWLDEDHRLLLRCTRPMLQSQNSGVVMAVAALHFYLSPAADLPKVVRALVFAAHSKPESQHIVVKNICTMVATQPLLFQSHFNAFFITPKDPLDVRALKLEILTHIVTSDNASLLLRELQAYLRSSNYEFVALTIRAIGRCAAIMPQIASVCIRSLLELSLHPSPKVASEAVVVIRALVQQNPKEHIVVVMRLMRRLDQLMAPEARSAVIWLAGGEIFDGNEENIKASDKELREKFFELAMQMMRRVVKGFADEHEMTRQQIVNTCCKMYVQDPLRMSTSLKYVFALGASDPSVDMRDRIRVFRALFPVDGTPSSVKQHGDAIILCEKPEPKLPSPAMQTCEHALGSLSHFLEHVAPGYTPLVKHPSVQPPTNVREQYFSGPSGRDGDSSALALRNGKSNGLGTGGFYSSSDDSSDSDSESSSYTGSDDSDNDSDESDDDSDNDSGESDDDSDDSDDSD</sequence>
<evidence type="ECO:0000256" key="1">
    <source>
        <dbReference type="ARBA" id="ARBA00004308"/>
    </source>
</evidence>
<dbReference type="InterPro" id="IPR011989">
    <property type="entry name" value="ARM-like"/>
</dbReference>
<dbReference type="Proteomes" id="UP000195557">
    <property type="component" value="Unassembled WGS sequence"/>
</dbReference>
<accession>A0A1Y5IAH6</accession>
<evidence type="ECO:0000256" key="3">
    <source>
        <dbReference type="ARBA" id="ARBA00022448"/>
    </source>
</evidence>
<proteinExistence type="inferred from homology"/>
<feature type="region of interest" description="Disordered" evidence="7">
    <location>
        <begin position="286"/>
        <end position="321"/>
    </location>
</feature>
<gene>
    <name evidence="9" type="ORF">BE221DRAFT_198826</name>
</gene>
<dbReference type="PANTHER" id="PTHR11134">
    <property type="entry name" value="ADAPTOR COMPLEX SUBUNIT BETA FAMILY MEMBER"/>
    <property type="match status" value="1"/>
</dbReference>
<feature type="region of interest" description="Disordered" evidence="7">
    <location>
        <begin position="682"/>
        <end position="779"/>
    </location>
</feature>
<protein>
    <recommendedName>
        <fullName evidence="6">Beta-adaptin-like protein</fullName>
    </recommendedName>
</protein>
<dbReference type="GO" id="GO:0030117">
    <property type="term" value="C:membrane coat"/>
    <property type="evidence" value="ECO:0007669"/>
    <property type="project" value="InterPro"/>
</dbReference>
<evidence type="ECO:0000259" key="8">
    <source>
        <dbReference type="Pfam" id="PF01602"/>
    </source>
</evidence>
<dbReference type="GO" id="GO:0012505">
    <property type="term" value="C:endomembrane system"/>
    <property type="evidence" value="ECO:0007669"/>
    <property type="project" value="UniProtKB-SubCell"/>
</dbReference>
<keyword evidence="4 6" id="KW-0653">Protein transport</keyword>
<dbReference type="eggNOG" id="KOG1060">
    <property type="taxonomic scope" value="Eukaryota"/>
</dbReference>
<feature type="compositionally biased region" description="Acidic residues" evidence="7">
    <location>
        <begin position="748"/>
        <end position="779"/>
    </location>
</feature>
<dbReference type="InterPro" id="IPR016024">
    <property type="entry name" value="ARM-type_fold"/>
</dbReference>
<keyword evidence="5 6" id="KW-0472">Membrane</keyword>
<dbReference type="GO" id="GO:0006886">
    <property type="term" value="P:intracellular protein transport"/>
    <property type="evidence" value="ECO:0007669"/>
    <property type="project" value="InterPro"/>
</dbReference>
<dbReference type="InterPro" id="IPR002553">
    <property type="entry name" value="Clathrin/coatomer_adapt-like_N"/>
</dbReference>
<dbReference type="GO" id="GO:0016192">
    <property type="term" value="P:vesicle-mediated transport"/>
    <property type="evidence" value="ECO:0007669"/>
    <property type="project" value="InterPro"/>
</dbReference>
<evidence type="ECO:0000256" key="7">
    <source>
        <dbReference type="SAM" id="MobiDB-lite"/>
    </source>
</evidence>
<evidence type="ECO:0000256" key="4">
    <source>
        <dbReference type="ARBA" id="ARBA00022927"/>
    </source>
</evidence>